<name>A0ABW0KXZ7_9BACT</name>
<proteinExistence type="predicted"/>
<keyword evidence="2" id="KW-1185">Reference proteome</keyword>
<dbReference type="EMBL" id="JBHSMQ010000014">
    <property type="protein sequence ID" value="MFC5457916.1"/>
    <property type="molecule type" value="Genomic_DNA"/>
</dbReference>
<dbReference type="RefSeq" id="WP_377171734.1">
    <property type="nucleotide sequence ID" value="NZ_JBHSMQ010000014.1"/>
</dbReference>
<gene>
    <name evidence="1" type="ORF">ACFQDI_23805</name>
</gene>
<dbReference type="Proteomes" id="UP001596052">
    <property type="component" value="Unassembled WGS sequence"/>
</dbReference>
<accession>A0ABW0KXZ7</accession>
<organism evidence="1 2">
    <name type="scientific">Prosthecobacter fluviatilis</name>
    <dbReference type="NCBI Taxonomy" id="445931"/>
    <lineage>
        <taxon>Bacteria</taxon>
        <taxon>Pseudomonadati</taxon>
        <taxon>Verrucomicrobiota</taxon>
        <taxon>Verrucomicrobiia</taxon>
        <taxon>Verrucomicrobiales</taxon>
        <taxon>Verrucomicrobiaceae</taxon>
        <taxon>Prosthecobacter</taxon>
    </lineage>
</organism>
<evidence type="ECO:0000313" key="2">
    <source>
        <dbReference type="Proteomes" id="UP001596052"/>
    </source>
</evidence>
<protein>
    <submittedName>
        <fullName evidence="1">Uncharacterized protein</fullName>
    </submittedName>
</protein>
<comment type="caution">
    <text evidence="1">The sequence shown here is derived from an EMBL/GenBank/DDBJ whole genome shotgun (WGS) entry which is preliminary data.</text>
</comment>
<evidence type="ECO:0000313" key="1">
    <source>
        <dbReference type="EMBL" id="MFC5457916.1"/>
    </source>
</evidence>
<reference evidence="2" key="1">
    <citation type="journal article" date="2019" name="Int. J. Syst. Evol. Microbiol.">
        <title>The Global Catalogue of Microorganisms (GCM) 10K type strain sequencing project: providing services to taxonomists for standard genome sequencing and annotation.</title>
        <authorList>
            <consortium name="The Broad Institute Genomics Platform"/>
            <consortium name="The Broad Institute Genome Sequencing Center for Infectious Disease"/>
            <person name="Wu L."/>
            <person name="Ma J."/>
        </authorList>
    </citation>
    <scope>NUCLEOTIDE SEQUENCE [LARGE SCALE GENOMIC DNA]</scope>
    <source>
        <strain evidence="2">CGMCC 4.1469</strain>
    </source>
</reference>
<sequence>MSLPSTNATLPSPGLPAHSGDLLAHELASLVQDIQRTREWFNNQLDAQLASLRQLCAATPAKEPARNTVSTSTLYQAPRAVMVAPVAAPLHAAADAPPAVLPPEAAARPAPPTHPAIILPPTLTATLDPELEQATLHELNNALTRAFAEISARGGMLDQGAR</sequence>